<reference evidence="2" key="1">
    <citation type="submission" date="2022-06" db="EMBL/GenBank/DDBJ databases">
        <title>Novel species in genus nocardia.</title>
        <authorList>
            <person name="Li F."/>
        </authorList>
    </citation>
    <scope>NUCLEOTIDE SEQUENCE</scope>
    <source>
        <strain evidence="2">CDC141</strain>
    </source>
</reference>
<feature type="region of interest" description="Disordered" evidence="1">
    <location>
        <begin position="1"/>
        <end position="28"/>
    </location>
</feature>
<evidence type="ECO:0000313" key="2">
    <source>
        <dbReference type="EMBL" id="MCM6775932.1"/>
    </source>
</evidence>
<proteinExistence type="predicted"/>
<sequence length="80" mass="8543">MSFDLTEDTDEVGIRQEGGFAGGGTVDVRGLGLPSPDKKLGIGEHRSSVSPYLLMWVVPELLVPRKVGPAEGVRRDEPPA</sequence>
<gene>
    <name evidence="2" type="ORF">NDR86_20850</name>
</gene>
<comment type="caution">
    <text evidence="2">The sequence shown here is derived from an EMBL/GenBank/DDBJ whole genome shotgun (WGS) entry which is preliminary data.</text>
</comment>
<dbReference type="RefSeq" id="WP_251914167.1">
    <property type="nucleotide sequence ID" value="NZ_JAMRXG010000008.1"/>
</dbReference>
<keyword evidence="3" id="KW-1185">Reference proteome</keyword>
<evidence type="ECO:0000256" key="1">
    <source>
        <dbReference type="SAM" id="MobiDB-lite"/>
    </source>
</evidence>
<name>A0A9X2E7W6_9NOCA</name>
<dbReference type="Proteomes" id="UP001139157">
    <property type="component" value="Unassembled WGS sequence"/>
</dbReference>
<dbReference type="EMBL" id="JAMRXG010000008">
    <property type="protein sequence ID" value="MCM6775932.1"/>
    <property type="molecule type" value="Genomic_DNA"/>
</dbReference>
<feature type="compositionally biased region" description="Acidic residues" evidence="1">
    <location>
        <begin position="1"/>
        <end position="11"/>
    </location>
</feature>
<dbReference type="AlphaFoldDB" id="A0A9X2E7W6"/>
<organism evidence="2 3">
    <name type="scientific">Nocardia pulmonis</name>
    <dbReference type="NCBI Taxonomy" id="2951408"/>
    <lineage>
        <taxon>Bacteria</taxon>
        <taxon>Bacillati</taxon>
        <taxon>Actinomycetota</taxon>
        <taxon>Actinomycetes</taxon>
        <taxon>Mycobacteriales</taxon>
        <taxon>Nocardiaceae</taxon>
        <taxon>Nocardia</taxon>
    </lineage>
</organism>
<protein>
    <submittedName>
        <fullName evidence="2">Uncharacterized protein</fullName>
    </submittedName>
</protein>
<accession>A0A9X2E7W6</accession>
<evidence type="ECO:0000313" key="3">
    <source>
        <dbReference type="Proteomes" id="UP001139157"/>
    </source>
</evidence>